<dbReference type="RefSeq" id="WP_069635935.1">
    <property type="nucleotide sequence ID" value="NZ_JXKZ01000008.1"/>
</dbReference>
<dbReference type="NCBIfam" id="TIGR00281">
    <property type="entry name" value="SMC-Scp complex subunit ScpB"/>
    <property type="match status" value="1"/>
</dbReference>
<dbReference type="InterPro" id="IPR036390">
    <property type="entry name" value="WH_DNA-bd_sf"/>
</dbReference>
<reference evidence="7" key="1">
    <citation type="submission" date="2016-09" db="EMBL/GenBank/DDBJ databases">
        <authorList>
            <person name="Gulvik C.A."/>
        </authorList>
    </citation>
    <scope>NUCLEOTIDE SEQUENCE [LARGE SCALE GENOMIC DNA]</scope>
    <source>
        <strain evidence="7">LMG 26306</strain>
    </source>
</reference>
<keyword evidence="1 5" id="KW-0963">Cytoplasm</keyword>
<dbReference type="PANTHER" id="PTHR34298:SF2">
    <property type="entry name" value="SEGREGATION AND CONDENSATION PROTEIN B"/>
    <property type="match status" value="1"/>
</dbReference>
<dbReference type="SUPFAM" id="SSF46785">
    <property type="entry name" value="Winged helix' DNA-binding domain"/>
    <property type="match status" value="2"/>
</dbReference>
<dbReference type="GO" id="GO:0051301">
    <property type="term" value="P:cell division"/>
    <property type="evidence" value="ECO:0007669"/>
    <property type="project" value="UniProtKB-KW"/>
</dbReference>
<dbReference type="GO" id="GO:0005737">
    <property type="term" value="C:cytoplasm"/>
    <property type="evidence" value="ECO:0007669"/>
    <property type="project" value="UniProtKB-SubCell"/>
</dbReference>
<dbReference type="InterPro" id="IPR036388">
    <property type="entry name" value="WH-like_DNA-bd_sf"/>
</dbReference>
<dbReference type="Gene3D" id="1.10.10.10">
    <property type="entry name" value="Winged helix-like DNA-binding domain superfamily/Winged helix DNA-binding domain"/>
    <property type="match status" value="2"/>
</dbReference>
<keyword evidence="3 5" id="KW-0159">Chromosome partition</keyword>
<dbReference type="GO" id="GO:0006260">
    <property type="term" value="P:DNA replication"/>
    <property type="evidence" value="ECO:0007669"/>
    <property type="project" value="UniProtKB-UniRule"/>
</dbReference>
<sequence>MTTISQVEAILFVVGEEGIGLEELSYLLDLSTAKTYESLTALKERYESDKQSALNILEVGNHFVLSTKKTFASLLKKYAQSPMSNSLSQAALETLSIVAYKQPISRVEVDEIRGVQSSGSIQKLVARQLIEEKGRVDGPGRAILYGTTAYFMDYFGLKSLEELPDIHQMEEEIAEELPLDLFFDRYKEINEEEPATDMSESEEEK</sequence>
<organism evidence="6 7">
    <name type="scientific">Enterococcus quebecensis</name>
    <dbReference type="NCBI Taxonomy" id="903983"/>
    <lineage>
        <taxon>Bacteria</taxon>
        <taxon>Bacillati</taxon>
        <taxon>Bacillota</taxon>
        <taxon>Bacilli</taxon>
        <taxon>Lactobacillales</taxon>
        <taxon>Enterococcaceae</taxon>
        <taxon>Enterococcus</taxon>
    </lineage>
</organism>
<dbReference type="Proteomes" id="UP000094764">
    <property type="component" value="Unassembled WGS sequence"/>
</dbReference>
<comment type="subcellular location">
    <subcellularLocation>
        <location evidence="5">Cytoplasm</location>
    </subcellularLocation>
    <text evidence="5">Associated with two foci at the outer edges of the nucleoid region in young cells, and at four foci within both cell halves in older cells.</text>
</comment>
<dbReference type="STRING" id="903983.BCR23_11465"/>
<dbReference type="HAMAP" id="MF_01804">
    <property type="entry name" value="ScpB"/>
    <property type="match status" value="1"/>
</dbReference>
<evidence type="ECO:0000256" key="5">
    <source>
        <dbReference type="HAMAP-Rule" id="MF_01804"/>
    </source>
</evidence>
<evidence type="ECO:0000256" key="3">
    <source>
        <dbReference type="ARBA" id="ARBA00022829"/>
    </source>
</evidence>
<evidence type="ECO:0000256" key="1">
    <source>
        <dbReference type="ARBA" id="ARBA00022490"/>
    </source>
</evidence>
<evidence type="ECO:0000256" key="2">
    <source>
        <dbReference type="ARBA" id="ARBA00022618"/>
    </source>
</evidence>
<gene>
    <name evidence="5" type="primary">scpB</name>
    <name evidence="6" type="ORF">BCR23_11465</name>
</gene>
<dbReference type="Pfam" id="PF04079">
    <property type="entry name" value="SMC_ScpB"/>
    <property type="match status" value="1"/>
</dbReference>
<dbReference type="EMBL" id="MIKB01000017">
    <property type="protein sequence ID" value="OEG14991.1"/>
    <property type="molecule type" value="Genomic_DNA"/>
</dbReference>
<keyword evidence="4 5" id="KW-0131">Cell cycle</keyword>
<dbReference type="PANTHER" id="PTHR34298">
    <property type="entry name" value="SEGREGATION AND CONDENSATION PROTEIN B"/>
    <property type="match status" value="1"/>
</dbReference>
<evidence type="ECO:0000313" key="6">
    <source>
        <dbReference type="EMBL" id="OEG14991.1"/>
    </source>
</evidence>
<keyword evidence="7" id="KW-1185">Reference proteome</keyword>
<comment type="similarity">
    <text evidence="5">Belongs to the ScpB family.</text>
</comment>
<dbReference type="InterPro" id="IPR005234">
    <property type="entry name" value="ScpB_csome_segregation"/>
</dbReference>
<comment type="subunit">
    <text evidence="5">Homodimer. Homodimerization may be required to stabilize the binding of ScpA to the Smc head domains. Component of a cohesin-like complex composed of ScpA, ScpB and the Smc homodimer, in which ScpA and ScpB bind to the head domain of Smc. The presence of the three proteins is required for the association of the complex with DNA.</text>
</comment>
<evidence type="ECO:0000313" key="7">
    <source>
        <dbReference type="Proteomes" id="UP000094764"/>
    </source>
</evidence>
<evidence type="ECO:0000256" key="4">
    <source>
        <dbReference type="ARBA" id="ARBA00023306"/>
    </source>
</evidence>
<name>A0A1E5GQJ8_9ENTE</name>
<dbReference type="OrthoDB" id="9806226at2"/>
<dbReference type="AlphaFoldDB" id="A0A1E5GQJ8"/>
<dbReference type="PIRSF" id="PIRSF019345">
    <property type="entry name" value="ScpB"/>
    <property type="match status" value="1"/>
</dbReference>
<protein>
    <recommendedName>
        <fullName evidence="5">Segregation and condensation protein B</fullName>
    </recommendedName>
</protein>
<comment type="caution">
    <text evidence="6">The sequence shown here is derived from an EMBL/GenBank/DDBJ whole genome shotgun (WGS) entry which is preliminary data.</text>
</comment>
<keyword evidence="2 5" id="KW-0132">Cell division</keyword>
<proteinExistence type="inferred from homology"/>
<accession>A0A1E5GQJ8</accession>
<comment type="function">
    <text evidence="5">Participates in chromosomal partition during cell division. May act via the formation of a condensin-like complex containing Smc and ScpA that pull DNA away from mid-cell into both cell halves.</text>
</comment>
<dbReference type="GO" id="GO:0051304">
    <property type="term" value="P:chromosome separation"/>
    <property type="evidence" value="ECO:0007669"/>
    <property type="project" value="InterPro"/>
</dbReference>